<dbReference type="SUPFAM" id="SSF53098">
    <property type="entry name" value="Ribonuclease H-like"/>
    <property type="match status" value="1"/>
</dbReference>
<accession>A0ABR2X0F1</accession>
<gene>
    <name evidence="4" type="ORF">K7432_003165</name>
</gene>
<dbReference type="SUPFAM" id="SSF101690">
    <property type="entry name" value="PAZ domain"/>
    <property type="match status" value="1"/>
</dbReference>
<dbReference type="Gene3D" id="3.40.50.2300">
    <property type="match status" value="1"/>
</dbReference>
<dbReference type="Proteomes" id="UP001479436">
    <property type="component" value="Unassembled WGS sequence"/>
</dbReference>
<dbReference type="InterPro" id="IPR014811">
    <property type="entry name" value="ArgoL1"/>
</dbReference>
<dbReference type="Pfam" id="PF02170">
    <property type="entry name" value="PAZ"/>
    <property type="match status" value="1"/>
</dbReference>
<evidence type="ECO:0000313" key="4">
    <source>
        <dbReference type="EMBL" id="KAK9767200.1"/>
    </source>
</evidence>
<comment type="caution">
    <text evidence="4">The sequence shown here is derived from an EMBL/GenBank/DDBJ whole genome shotgun (WGS) entry which is preliminary data.</text>
</comment>
<dbReference type="SMART" id="SM00949">
    <property type="entry name" value="PAZ"/>
    <property type="match status" value="1"/>
</dbReference>
<evidence type="ECO:0000256" key="1">
    <source>
        <dbReference type="RuleBase" id="RU361178"/>
    </source>
</evidence>
<dbReference type="InterPro" id="IPR036085">
    <property type="entry name" value="PAZ_dom_sf"/>
</dbReference>
<name>A0ABR2X0F1_9FUNG</name>
<evidence type="ECO:0000259" key="2">
    <source>
        <dbReference type="PROSITE" id="PS50821"/>
    </source>
</evidence>
<dbReference type="Pfam" id="PF16487">
    <property type="entry name" value="ArgoMid"/>
    <property type="match status" value="1"/>
</dbReference>
<dbReference type="InterPro" id="IPR003100">
    <property type="entry name" value="PAZ_dom"/>
</dbReference>
<dbReference type="Gene3D" id="3.30.420.10">
    <property type="entry name" value="Ribonuclease H-like superfamily/Ribonuclease H"/>
    <property type="match status" value="1"/>
</dbReference>
<sequence length="688" mass="78552">MDVLLRYYTSMDYFIWGNSIFRPGKSHSLGGGLEAWRGIYQSVKPTRGKLLLNINSTATAFYTPGPLLDSIVNVLGRRNPRELRSGFTGEERSHLLKFFKGVTIKTTHRGAKNFKYKFEGFSEKGADQTFFPSKDSELDIGVSTYFHQTYNMRLNHPTLPCVLVKKGQVCLPIEVCEIIPGHRYNAARLTEEHISNMIKFSAMSPSNRINVINDGIRTLINTNGSNLEKFGVRVDNRMMRIESRILDPPTLQFHESTPNLTPGTGIWNMNNKRLHRTVPLKVWSVVSFASRAEQHIKPFLYELIDTGRHMGMAVEMDTPPILQASRDETIEEILKKAWYRAHHQSEDIPQIILCILPVRDPRLYSEIKQVSETSIGVITQCVVARNALNPGRGYKMFLSNLWLKINTKLGGINVRLSQQSNITPKMTTDVPMIVGIDLSHPSPFDKLSPTTAAVVVSIDSSFARYVTSFRAQEARKETVADMGSMMKELLLLYKQQCGKYPEQIIIYRDGISEGQFEEVKLREIRPIYELFEKEKQPLKVTYIVARKRHHTLFFPTERAFTDNSGNCKPGTLVDTTITHPSEFDFYLQSHAGIQGTSRPCHYYVIYDDNKFTAEELQTLTFKLCFIYCRSTRSTSIPAPQYYAHLAAGRAQLHFRSGSWNDPRSEDGQGTQETYRGVKHELKTHMFYV</sequence>
<dbReference type="InterPro" id="IPR045246">
    <property type="entry name" value="Piwi_ago-like"/>
</dbReference>
<organism evidence="4 5">
    <name type="scientific">Basidiobolus ranarum</name>
    <dbReference type="NCBI Taxonomy" id="34480"/>
    <lineage>
        <taxon>Eukaryota</taxon>
        <taxon>Fungi</taxon>
        <taxon>Fungi incertae sedis</taxon>
        <taxon>Zoopagomycota</taxon>
        <taxon>Entomophthoromycotina</taxon>
        <taxon>Basidiobolomycetes</taxon>
        <taxon>Basidiobolales</taxon>
        <taxon>Basidiobolaceae</taxon>
        <taxon>Basidiobolus</taxon>
    </lineage>
</organism>
<dbReference type="InterPro" id="IPR036397">
    <property type="entry name" value="RNaseH_sf"/>
</dbReference>
<evidence type="ECO:0008006" key="6">
    <source>
        <dbReference type="Google" id="ProtNLM"/>
    </source>
</evidence>
<dbReference type="InterPro" id="IPR032472">
    <property type="entry name" value="ArgoL2"/>
</dbReference>
<keyword evidence="5" id="KW-1185">Reference proteome</keyword>
<dbReference type="InterPro" id="IPR003165">
    <property type="entry name" value="Piwi"/>
</dbReference>
<feature type="domain" description="PAZ" evidence="2">
    <location>
        <begin position="66"/>
        <end position="180"/>
    </location>
</feature>
<dbReference type="InterPro" id="IPR032473">
    <property type="entry name" value="Argonaute_Mid_dom"/>
</dbReference>
<dbReference type="Pfam" id="PF02171">
    <property type="entry name" value="Piwi"/>
    <property type="match status" value="1"/>
</dbReference>
<dbReference type="InterPro" id="IPR012337">
    <property type="entry name" value="RNaseH-like_sf"/>
</dbReference>
<comment type="similarity">
    <text evidence="1">Belongs to the argonaute family.</text>
</comment>
<dbReference type="Pfam" id="PF16488">
    <property type="entry name" value="ArgoL2"/>
    <property type="match status" value="1"/>
</dbReference>
<dbReference type="CDD" id="cd04657">
    <property type="entry name" value="Piwi_ago-like"/>
    <property type="match status" value="1"/>
</dbReference>
<dbReference type="CDD" id="cd02846">
    <property type="entry name" value="PAZ_argonaute_like"/>
    <property type="match status" value="1"/>
</dbReference>
<evidence type="ECO:0000313" key="5">
    <source>
        <dbReference type="Proteomes" id="UP001479436"/>
    </source>
</evidence>
<feature type="domain" description="Piwi" evidence="3">
    <location>
        <begin position="351"/>
        <end position="655"/>
    </location>
</feature>
<dbReference type="EMBL" id="JASJQH010000093">
    <property type="protein sequence ID" value="KAK9767200.1"/>
    <property type="molecule type" value="Genomic_DNA"/>
</dbReference>
<proteinExistence type="inferred from homology"/>
<dbReference type="PANTHER" id="PTHR22891">
    <property type="entry name" value="EUKARYOTIC TRANSLATION INITIATION FACTOR 2C"/>
    <property type="match status" value="1"/>
</dbReference>
<dbReference type="Gene3D" id="2.170.260.10">
    <property type="entry name" value="paz domain"/>
    <property type="match status" value="1"/>
</dbReference>
<reference evidence="4 5" key="1">
    <citation type="submission" date="2023-04" db="EMBL/GenBank/DDBJ databases">
        <title>Genome of Basidiobolus ranarum AG-B5.</title>
        <authorList>
            <person name="Stajich J.E."/>
            <person name="Carter-House D."/>
            <person name="Gryganskyi A."/>
        </authorList>
    </citation>
    <scope>NUCLEOTIDE SEQUENCE [LARGE SCALE GENOMIC DNA]</scope>
    <source>
        <strain evidence="4 5">AG-B5</strain>
    </source>
</reference>
<dbReference type="Pfam" id="PF08699">
    <property type="entry name" value="ArgoL1"/>
    <property type="match status" value="1"/>
</dbReference>
<dbReference type="SMART" id="SM01163">
    <property type="entry name" value="DUF1785"/>
    <property type="match status" value="1"/>
</dbReference>
<protein>
    <recommendedName>
        <fullName evidence="6">Piwi-domain-containing protein</fullName>
    </recommendedName>
</protein>
<evidence type="ECO:0000259" key="3">
    <source>
        <dbReference type="PROSITE" id="PS50822"/>
    </source>
</evidence>
<dbReference type="PROSITE" id="PS50822">
    <property type="entry name" value="PIWI"/>
    <property type="match status" value="1"/>
</dbReference>
<dbReference type="PROSITE" id="PS50821">
    <property type="entry name" value="PAZ"/>
    <property type="match status" value="1"/>
</dbReference>
<dbReference type="SMART" id="SM00950">
    <property type="entry name" value="Piwi"/>
    <property type="match status" value="1"/>
</dbReference>